<accession>A0AAN1KFA6</accession>
<protein>
    <submittedName>
        <fullName evidence="3">Uncharacterized protein</fullName>
    </submittedName>
</protein>
<feature type="transmembrane region" description="Helical" evidence="2">
    <location>
        <begin position="56"/>
        <end position="74"/>
    </location>
</feature>
<keyword evidence="2" id="KW-0472">Membrane</keyword>
<keyword evidence="2" id="KW-1133">Transmembrane helix</keyword>
<dbReference type="AlphaFoldDB" id="A0AAN1KFA6"/>
<feature type="region of interest" description="Disordered" evidence="1">
    <location>
        <begin position="1"/>
        <end position="26"/>
    </location>
</feature>
<reference evidence="3 4" key="1">
    <citation type="journal article" date="2017" name="Front. Immunol.">
        <title>Complete Genome Sequence of Lactobacillus casei LC5, a Potential Probiotics for Atopic Dermatitis.</title>
        <authorList>
            <person name="Kang J."/>
            <person name="Chung W.H."/>
            <person name="Lim T.J."/>
            <person name="Whon T.W."/>
            <person name="Lim S."/>
            <person name="Nam Y.D."/>
        </authorList>
    </citation>
    <scope>NUCLEOTIDE SEQUENCE [LARGE SCALE GENOMIC DNA]</scope>
    <source>
        <strain evidence="3 4">LC5</strain>
    </source>
</reference>
<evidence type="ECO:0000256" key="1">
    <source>
        <dbReference type="SAM" id="MobiDB-lite"/>
    </source>
</evidence>
<name>A0AAN1KFA6_LACCA</name>
<evidence type="ECO:0000256" key="2">
    <source>
        <dbReference type="SAM" id="Phobius"/>
    </source>
</evidence>
<dbReference type="Proteomes" id="UP000195609">
    <property type="component" value="Chromosome"/>
</dbReference>
<evidence type="ECO:0000313" key="3">
    <source>
        <dbReference type="EMBL" id="ARY92587.1"/>
    </source>
</evidence>
<sequence>MAKSAITPKATYTPTPKRASSRSQKADRWVGGLLGVSDRLGDDRRFLLWRSKNEKVGLGFVGMSGWLISMFLILQTGCE</sequence>
<keyword evidence="2" id="KW-0812">Transmembrane</keyword>
<dbReference type="AntiFam" id="ANF00266">
    <property type="entry name" value="DNA repeat translations related to WP_020751851.1"/>
</dbReference>
<organism evidence="3 4">
    <name type="scientific">Lacticaseibacillus casei</name>
    <name type="common">Lactobacillus casei</name>
    <dbReference type="NCBI Taxonomy" id="1582"/>
    <lineage>
        <taxon>Bacteria</taxon>
        <taxon>Bacillati</taxon>
        <taxon>Bacillota</taxon>
        <taxon>Bacilli</taxon>
        <taxon>Lactobacillales</taxon>
        <taxon>Lactobacillaceae</taxon>
        <taxon>Lacticaseibacillus</taxon>
    </lineage>
</organism>
<dbReference type="NCBIfam" id="NF040509">
    <property type="entry name" value="Lacto_palin_RPT"/>
    <property type="match status" value="1"/>
</dbReference>
<dbReference type="EMBL" id="CP017065">
    <property type="protein sequence ID" value="ARY92587.1"/>
    <property type="molecule type" value="Genomic_DNA"/>
</dbReference>
<gene>
    <name evidence="3" type="ORF">BGL52_12820</name>
</gene>
<proteinExistence type="predicted"/>
<evidence type="ECO:0000313" key="4">
    <source>
        <dbReference type="Proteomes" id="UP000195609"/>
    </source>
</evidence>